<gene>
    <name evidence="2" type="ORF">ZMTM_04950</name>
</gene>
<dbReference type="Gene3D" id="6.10.140.970">
    <property type="match status" value="1"/>
</dbReference>
<evidence type="ECO:0000313" key="2">
    <source>
        <dbReference type="EMBL" id="BCM24236.1"/>
    </source>
</evidence>
<proteinExistence type="predicted"/>
<dbReference type="AlphaFoldDB" id="A0A8D5JQ78"/>
<evidence type="ECO:0000313" key="3">
    <source>
        <dbReference type="Proteomes" id="UP000826722"/>
    </source>
</evidence>
<dbReference type="EMBL" id="AP024110">
    <property type="protein sequence ID" value="BCM24236.1"/>
    <property type="molecule type" value="Genomic_DNA"/>
</dbReference>
<dbReference type="InterPro" id="IPR000297">
    <property type="entry name" value="PPIase_PpiC"/>
</dbReference>
<evidence type="ECO:0000259" key="1">
    <source>
        <dbReference type="Pfam" id="PF13145"/>
    </source>
</evidence>
<reference evidence="2" key="1">
    <citation type="journal article" date="2021" name="Arch. Microbiol.">
        <title>Methyloradius palustris gen. nov., sp. nov., a methanol-oxidizing bacterium isolated from snow.</title>
        <authorList>
            <person name="Miyadera T."/>
            <person name="Kojima H."/>
            <person name="Fukui M."/>
        </authorList>
    </citation>
    <scope>NUCLEOTIDE SEQUENCE</scope>
    <source>
        <strain evidence="2">Zm11</strain>
    </source>
</reference>
<protein>
    <recommendedName>
        <fullName evidence="1">PpiC domain-containing protein</fullName>
    </recommendedName>
</protein>
<dbReference type="Gene3D" id="1.10.8.1040">
    <property type="match status" value="1"/>
</dbReference>
<organism evidence="2 3">
    <name type="scientific">Methyloradius palustris</name>
    <dbReference type="NCBI Taxonomy" id="2778876"/>
    <lineage>
        <taxon>Bacteria</taxon>
        <taxon>Pseudomonadati</taxon>
        <taxon>Pseudomonadota</taxon>
        <taxon>Betaproteobacteria</taxon>
        <taxon>Nitrosomonadales</taxon>
        <taxon>Methylophilaceae</taxon>
        <taxon>Methyloradius</taxon>
    </lineage>
</organism>
<dbReference type="InterPro" id="IPR027304">
    <property type="entry name" value="Trigger_fact/SurA_dom_sf"/>
</dbReference>
<feature type="domain" description="PpiC" evidence="1">
    <location>
        <begin position="89"/>
        <end position="200"/>
    </location>
</feature>
<dbReference type="SUPFAM" id="SSF109998">
    <property type="entry name" value="Triger factor/SurA peptide-binding domain-like"/>
    <property type="match status" value="1"/>
</dbReference>
<name>A0A8D5JQ78_9PROT</name>
<dbReference type="Proteomes" id="UP000826722">
    <property type="component" value="Chromosome"/>
</dbReference>
<accession>A0A8D5JQ78</accession>
<dbReference type="InterPro" id="IPR014274">
    <property type="entry name" value="PPIase_EpsD"/>
</dbReference>
<dbReference type="KEGG" id="mpau:ZMTM_04950"/>
<dbReference type="GO" id="GO:0003755">
    <property type="term" value="F:peptidyl-prolyl cis-trans isomerase activity"/>
    <property type="evidence" value="ECO:0007669"/>
    <property type="project" value="InterPro"/>
</dbReference>
<dbReference type="Pfam" id="PF13145">
    <property type="entry name" value="Rotamase_2"/>
    <property type="match status" value="1"/>
</dbReference>
<keyword evidence="3" id="KW-1185">Reference proteome</keyword>
<dbReference type="NCBIfam" id="TIGR02925">
    <property type="entry name" value="cis_trans_EpsD"/>
    <property type="match status" value="1"/>
</dbReference>
<sequence>MAARVNGAEISIHQVNQFLKNSPGITADNLSAARKQILDKLIDEQLAVEQAGKDNIDRTPDVQMQIEAAKRQIIASAYIKKVTLESVKISDEDTKTYYQEHPALFSDRKIYTLQDIGVQRSDDINSILTDDFIKQKSKQDLEDWLKSHHANFSIESYVRPAEQVPLDMLTKLAKLNAGDVTILDLNDIKHVIFVINTKQAPVAYSDSAALIKTFLFNTKAKPAAIDNLKKLREQSNIQYFGEFDPKSASDSKLDISKGVAGLK</sequence>